<dbReference type="EMBL" id="QWEG01000001">
    <property type="protein sequence ID" value="RHW43328.1"/>
    <property type="molecule type" value="Genomic_DNA"/>
</dbReference>
<evidence type="ECO:0000313" key="2">
    <source>
        <dbReference type="EMBL" id="RHW43328.1"/>
    </source>
</evidence>
<comment type="caution">
    <text evidence="2">The sequence shown here is derived from an EMBL/GenBank/DDBJ whole genome shotgun (WGS) entry which is preliminary data.</text>
</comment>
<accession>A0A417Z052</accession>
<feature type="compositionally biased region" description="Acidic residues" evidence="1">
    <location>
        <begin position="36"/>
        <end position="63"/>
    </location>
</feature>
<keyword evidence="3" id="KW-1185">Reference proteome</keyword>
<reference evidence="2 3" key="1">
    <citation type="journal article" date="2017" name="Int. J. Syst. Evol. Microbiol.">
        <title>Bacillus notoginsengisoli sp. nov., a novel bacterium isolated from the rhizosphere of Panax notoginseng.</title>
        <authorList>
            <person name="Zhang M.Y."/>
            <person name="Cheng J."/>
            <person name="Cai Y."/>
            <person name="Zhang T.Y."/>
            <person name="Wu Y.Y."/>
            <person name="Manikprabhu D."/>
            <person name="Li W.J."/>
            <person name="Zhang Y.X."/>
        </authorList>
    </citation>
    <scope>NUCLEOTIDE SEQUENCE [LARGE SCALE GENOMIC DNA]</scope>
    <source>
        <strain evidence="2 3">JCM 30743</strain>
    </source>
</reference>
<dbReference type="AlphaFoldDB" id="A0A417Z052"/>
<dbReference type="PROSITE" id="PS51257">
    <property type="entry name" value="PROKAR_LIPOPROTEIN"/>
    <property type="match status" value="1"/>
</dbReference>
<name>A0A417Z052_9BACI</name>
<dbReference type="Proteomes" id="UP000284416">
    <property type="component" value="Unassembled WGS sequence"/>
</dbReference>
<evidence type="ECO:0000256" key="1">
    <source>
        <dbReference type="SAM" id="MobiDB-lite"/>
    </source>
</evidence>
<protein>
    <submittedName>
        <fullName evidence="2">Uncharacterized protein</fullName>
    </submittedName>
</protein>
<proteinExistence type="predicted"/>
<dbReference type="RefSeq" id="WP_118918936.1">
    <property type="nucleotide sequence ID" value="NZ_QWEG01000001.1"/>
</dbReference>
<gene>
    <name evidence="2" type="ORF">D1B31_01270</name>
</gene>
<sequence>MSIKWKRYLVHGGLATGLTLGLAACGGDNNPPPESDFPDQQEDFEDDQYDDDQNEMENDVDNE</sequence>
<evidence type="ECO:0000313" key="3">
    <source>
        <dbReference type="Proteomes" id="UP000284416"/>
    </source>
</evidence>
<feature type="region of interest" description="Disordered" evidence="1">
    <location>
        <begin position="25"/>
        <end position="63"/>
    </location>
</feature>
<organism evidence="2 3">
    <name type="scientific">Neobacillus notoginsengisoli</name>
    <dbReference type="NCBI Taxonomy" id="1578198"/>
    <lineage>
        <taxon>Bacteria</taxon>
        <taxon>Bacillati</taxon>
        <taxon>Bacillota</taxon>
        <taxon>Bacilli</taxon>
        <taxon>Bacillales</taxon>
        <taxon>Bacillaceae</taxon>
        <taxon>Neobacillus</taxon>
    </lineage>
</organism>